<organism evidence="1 2">
    <name type="scientific">Akkermansia massiliensis</name>
    <dbReference type="NCBI Taxonomy" id="2927224"/>
    <lineage>
        <taxon>Bacteria</taxon>
        <taxon>Pseudomonadati</taxon>
        <taxon>Verrucomicrobiota</taxon>
        <taxon>Verrucomicrobiia</taxon>
        <taxon>Verrucomicrobiales</taxon>
        <taxon>Akkermansiaceae</taxon>
        <taxon>Akkermansia</taxon>
    </lineage>
</organism>
<dbReference type="GeneID" id="84023346"/>
<evidence type="ECO:0000313" key="1">
    <source>
        <dbReference type="EMBL" id="MCL6656813.1"/>
    </source>
</evidence>
<keyword evidence="2" id="KW-1185">Reference proteome</keyword>
<dbReference type="RefSeq" id="WP_146021084.1">
    <property type="nucleotide sequence ID" value="NZ_CP072027.1"/>
</dbReference>
<gene>
    <name evidence="1" type="ORF">M8N44_05705</name>
</gene>
<dbReference type="EMBL" id="JAMGSI010000001">
    <property type="protein sequence ID" value="MCL6656813.1"/>
    <property type="molecule type" value="Genomic_DNA"/>
</dbReference>
<accession>A0ABT0R7B6</accession>
<proteinExistence type="predicted"/>
<sequence length="374" mass="43204">MKLPIHFMMNASPHQTPAAACSVLQEGPGTGTPLRIPSCKNMCNEGRPPGSGNIIYNNVPVLSQPGRTITISHPQWNDEFRITHSRGCRLHRKDHATVLYHDGEKLVLKWDDWGKERFIRRSADIYHFTFYECTDSITPENVNAEELIINPFDRPGKHFLLTDDHRPTINIRYLQWDMLLHFQEMYQDVSERIRQMPCLKSVLLAGLCKDCLAAVYLAFRLSKKFPELSFGVWGCPWVANRKTADLRKGPLWSWENIETCNLPPYSSVLLRWGDPADIFEEISRLSLKVRGFAFYGSSPNWNHDRECTERLNSYLCKHYIYEPSSPESCQGLHTIIIPIIRQNAALYHHMINDMFSIINKTDLPEKCEKEALTL</sequence>
<reference evidence="1 2" key="1">
    <citation type="submission" date="2022-03" db="EMBL/GenBank/DDBJ databases">
        <title>Taxonomic description of new species and reclassification of some bacterial strains.</title>
        <authorList>
            <person name="Ndongo S."/>
        </authorList>
    </citation>
    <scope>NUCLEOTIDE SEQUENCE [LARGE SCALE GENOMIC DNA]</scope>
    <source>
        <strain evidence="1 2">Marseille-P6666</strain>
    </source>
</reference>
<dbReference type="Proteomes" id="UP001202031">
    <property type="component" value="Unassembled WGS sequence"/>
</dbReference>
<evidence type="ECO:0000313" key="2">
    <source>
        <dbReference type="Proteomes" id="UP001202031"/>
    </source>
</evidence>
<name>A0ABT0R7B6_9BACT</name>
<protein>
    <submittedName>
        <fullName evidence="1">Uncharacterized protein</fullName>
    </submittedName>
</protein>
<comment type="caution">
    <text evidence="1">The sequence shown here is derived from an EMBL/GenBank/DDBJ whole genome shotgun (WGS) entry which is preliminary data.</text>
</comment>